<name>A0A806K2L1_9BACT</name>
<reference evidence="1" key="1">
    <citation type="submission" date="2012-03" db="EMBL/GenBank/DDBJ databases">
        <title>Functional metagenomics reveals considerable lignocellulase gene clusters in the gut microbiome of a wood-feeding higher termite.</title>
        <authorList>
            <person name="Liu N."/>
        </authorList>
    </citation>
    <scope>NUCLEOTIDE SEQUENCE</scope>
</reference>
<sequence length="44" mass="5254">MGNRQMILIDTTVWSKRYRRNDIAFEDQHIVNALYAITDIKKKS</sequence>
<dbReference type="EMBL" id="JQ844270">
    <property type="protein sequence ID" value="AGS54023.1"/>
    <property type="molecule type" value="Genomic_DNA"/>
</dbReference>
<accession>A0A806K2L1</accession>
<dbReference type="AlphaFoldDB" id="A0A806K2L1"/>
<evidence type="ECO:0000313" key="1">
    <source>
        <dbReference type="EMBL" id="AGS54023.1"/>
    </source>
</evidence>
<proteinExistence type="predicted"/>
<protein>
    <submittedName>
        <fullName evidence="1">Uncharacterized protein</fullName>
    </submittedName>
</protein>
<organism evidence="1">
    <name type="scientific">uncultured bacterium contig00204</name>
    <dbReference type="NCBI Taxonomy" id="1181609"/>
    <lineage>
        <taxon>Bacteria</taxon>
        <taxon>environmental samples</taxon>
    </lineage>
</organism>